<protein>
    <recommendedName>
        <fullName evidence="4">Glycosyltransferase 2-like domain-containing protein</fullName>
    </recommendedName>
</protein>
<accession>A0A382MJ06</accession>
<dbReference type="FunFam" id="3.90.550.10:FF:000122">
    <property type="entry name" value="Dolichol-phosphate mannosyltransferase subunit 1"/>
    <property type="match status" value="1"/>
</dbReference>
<proteinExistence type="inferred from homology"/>
<dbReference type="GO" id="GO:0006506">
    <property type="term" value="P:GPI anchor biosynthetic process"/>
    <property type="evidence" value="ECO:0007669"/>
    <property type="project" value="TreeGrafter"/>
</dbReference>
<evidence type="ECO:0000256" key="1">
    <source>
        <dbReference type="ARBA" id="ARBA00006739"/>
    </source>
</evidence>
<keyword evidence="2" id="KW-0328">Glycosyltransferase</keyword>
<dbReference type="PANTHER" id="PTHR43398">
    <property type="entry name" value="DOLICHOL-PHOSPHATE MANNOSYLTRANSFERASE SUBUNIT 1"/>
    <property type="match status" value="1"/>
</dbReference>
<dbReference type="PANTHER" id="PTHR43398:SF1">
    <property type="entry name" value="DOLICHOL-PHOSPHATE MANNOSYLTRANSFERASE SUBUNIT 1"/>
    <property type="match status" value="1"/>
</dbReference>
<dbReference type="CDD" id="cd06442">
    <property type="entry name" value="DPM1_like"/>
    <property type="match status" value="1"/>
</dbReference>
<dbReference type="InterPro" id="IPR029044">
    <property type="entry name" value="Nucleotide-diphossugar_trans"/>
</dbReference>
<evidence type="ECO:0000256" key="3">
    <source>
        <dbReference type="ARBA" id="ARBA00022679"/>
    </source>
</evidence>
<evidence type="ECO:0000259" key="4">
    <source>
        <dbReference type="Pfam" id="PF00535"/>
    </source>
</evidence>
<dbReference type="InterPro" id="IPR039528">
    <property type="entry name" value="DPM1-like"/>
</dbReference>
<reference evidence="5" key="1">
    <citation type="submission" date="2018-05" db="EMBL/GenBank/DDBJ databases">
        <authorList>
            <person name="Lanie J.A."/>
            <person name="Ng W.-L."/>
            <person name="Kazmierczak K.M."/>
            <person name="Andrzejewski T.M."/>
            <person name="Davidsen T.M."/>
            <person name="Wayne K.J."/>
            <person name="Tettelin H."/>
            <person name="Glass J.I."/>
            <person name="Rusch D."/>
            <person name="Podicherti R."/>
            <person name="Tsui H.-C.T."/>
            <person name="Winkler M.E."/>
        </authorList>
    </citation>
    <scope>NUCLEOTIDE SEQUENCE</scope>
</reference>
<dbReference type="Pfam" id="PF00535">
    <property type="entry name" value="Glycos_transf_2"/>
    <property type="match status" value="1"/>
</dbReference>
<feature type="domain" description="Glycosyltransferase 2-like" evidence="4">
    <location>
        <begin position="4"/>
        <end position="165"/>
    </location>
</feature>
<sequence>MELSVIIPTYNERERLAELILTITSLFRSAGIRGEVIVVDDNSPDGTGEVANQLAQRDDDVKVVHRPGKLGLGSAVMKGFSTAQGDVLGVMDADFGHPPALLPHMLEAIRKDADFVVASRYIPGGGTRGWPTSRLIMSRIGCHLARPLTPVRDATSGFFLVKRDVAYNTQISAVGFKICLELLVRGHAHAVAELPYVFTNRLLGESKMNARETFRYLSQLGNLFLHRLRNRRHGRYPSYRQLPPPA</sequence>
<dbReference type="EMBL" id="UINC01093779">
    <property type="protein sequence ID" value="SVC48468.1"/>
    <property type="molecule type" value="Genomic_DNA"/>
</dbReference>
<dbReference type="InterPro" id="IPR001173">
    <property type="entry name" value="Glyco_trans_2-like"/>
</dbReference>
<comment type="similarity">
    <text evidence="1">Belongs to the glycosyltransferase 2 family.</text>
</comment>
<gene>
    <name evidence="5" type="ORF">METZ01_LOCUS301322</name>
</gene>
<dbReference type="AlphaFoldDB" id="A0A382MJ06"/>
<dbReference type="SUPFAM" id="SSF53448">
    <property type="entry name" value="Nucleotide-diphospho-sugar transferases"/>
    <property type="match status" value="1"/>
</dbReference>
<dbReference type="GO" id="GO:0016020">
    <property type="term" value="C:membrane"/>
    <property type="evidence" value="ECO:0007669"/>
    <property type="project" value="GOC"/>
</dbReference>
<dbReference type="GO" id="GO:0006488">
    <property type="term" value="P:dolichol-linked oligosaccharide biosynthetic process"/>
    <property type="evidence" value="ECO:0007669"/>
    <property type="project" value="TreeGrafter"/>
</dbReference>
<name>A0A382MJ06_9ZZZZ</name>
<dbReference type="Gene3D" id="3.90.550.10">
    <property type="entry name" value="Spore Coat Polysaccharide Biosynthesis Protein SpsA, Chain A"/>
    <property type="match status" value="1"/>
</dbReference>
<dbReference type="GO" id="GO:0004582">
    <property type="term" value="F:dolichyl-phosphate beta-D-mannosyltransferase activity"/>
    <property type="evidence" value="ECO:0007669"/>
    <property type="project" value="InterPro"/>
</dbReference>
<dbReference type="GO" id="GO:0035269">
    <property type="term" value="P:protein O-linked glycosylation via mannose"/>
    <property type="evidence" value="ECO:0007669"/>
    <property type="project" value="TreeGrafter"/>
</dbReference>
<keyword evidence="3" id="KW-0808">Transferase</keyword>
<evidence type="ECO:0000313" key="5">
    <source>
        <dbReference type="EMBL" id="SVC48468.1"/>
    </source>
</evidence>
<evidence type="ECO:0000256" key="2">
    <source>
        <dbReference type="ARBA" id="ARBA00022676"/>
    </source>
</evidence>
<organism evidence="5">
    <name type="scientific">marine metagenome</name>
    <dbReference type="NCBI Taxonomy" id="408172"/>
    <lineage>
        <taxon>unclassified sequences</taxon>
        <taxon>metagenomes</taxon>
        <taxon>ecological metagenomes</taxon>
    </lineage>
</organism>